<protein>
    <submittedName>
        <fullName evidence="1">Uncharacterized protein</fullName>
    </submittedName>
</protein>
<dbReference type="Proteomes" id="UP000269721">
    <property type="component" value="Unassembled WGS sequence"/>
</dbReference>
<evidence type="ECO:0000313" key="2">
    <source>
        <dbReference type="Proteomes" id="UP000269721"/>
    </source>
</evidence>
<name>A0A4P9WRJ3_9FUNG</name>
<reference evidence="2" key="1">
    <citation type="journal article" date="2018" name="Nat. Microbiol.">
        <title>Leveraging single-cell genomics to expand the fungal tree of life.</title>
        <authorList>
            <person name="Ahrendt S.R."/>
            <person name="Quandt C.A."/>
            <person name="Ciobanu D."/>
            <person name="Clum A."/>
            <person name="Salamov A."/>
            <person name="Andreopoulos B."/>
            <person name="Cheng J.F."/>
            <person name="Woyke T."/>
            <person name="Pelin A."/>
            <person name="Henrissat B."/>
            <person name="Reynolds N.K."/>
            <person name="Benny G.L."/>
            <person name="Smith M.E."/>
            <person name="James T.Y."/>
            <person name="Grigoriev I.V."/>
        </authorList>
    </citation>
    <scope>NUCLEOTIDE SEQUENCE [LARGE SCALE GENOMIC DNA]</scope>
</reference>
<evidence type="ECO:0000313" key="1">
    <source>
        <dbReference type="EMBL" id="RKO93900.1"/>
    </source>
</evidence>
<keyword evidence="2" id="KW-1185">Reference proteome</keyword>
<proteinExistence type="predicted"/>
<sequence length="204" mass="22133">MYEWEERRVFAKARKIPSPRALSTGKDAPSVAPLFAPAPSSASSTIPVLVRRTTFCPPIDCSFQHTSHLPREPADKSLFICPTSRKIMSSPRGTRTGALAAPPSLVTQPPGVMTTQCYTWVRLHPVGTKFTKDALLAIWSGRVRRTATCGLGRTFGVGTGLRGLMMGGNDLTGSEVRKAWLPDGGEAGRRVPLKINILHSRNIL</sequence>
<dbReference type="AlphaFoldDB" id="A0A4P9WRJ3"/>
<dbReference type="EMBL" id="KZ994078">
    <property type="protein sequence ID" value="RKO93900.1"/>
    <property type="molecule type" value="Genomic_DNA"/>
</dbReference>
<gene>
    <name evidence="1" type="ORF">BDK51DRAFT_31330</name>
</gene>
<organism evidence="1 2">
    <name type="scientific">Blyttiomyces helicus</name>
    <dbReference type="NCBI Taxonomy" id="388810"/>
    <lineage>
        <taxon>Eukaryota</taxon>
        <taxon>Fungi</taxon>
        <taxon>Fungi incertae sedis</taxon>
        <taxon>Chytridiomycota</taxon>
        <taxon>Chytridiomycota incertae sedis</taxon>
        <taxon>Chytridiomycetes</taxon>
        <taxon>Chytridiomycetes incertae sedis</taxon>
        <taxon>Blyttiomyces</taxon>
    </lineage>
</organism>
<accession>A0A4P9WRJ3</accession>